<dbReference type="Proteomes" id="UP000077255">
    <property type="component" value="Chromosome"/>
</dbReference>
<sequence>MTSPTAPWPAPSDVPAPNPLREAIDQALPRGKADDTTHHDYDGRGLLIQPFDHVLGEDDCQRFTIR</sequence>
<dbReference type="RefSeq" id="WP_063672283.1">
    <property type="nucleotide sequence ID" value="NZ_CP014841.1"/>
</dbReference>
<name>A0A161J9G3_9GAMM</name>
<evidence type="ECO:0000256" key="1">
    <source>
        <dbReference type="SAM" id="MobiDB-lite"/>
    </source>
</evidence>
<evidence type="ECO:0000313" key="2">
    <source>
        <dbReference type="EMBL" id="AND69335.1"/>
    </source>
</evidence>
<evidence type="ECO:0000313" key="3">
    <source>
        <dbReference type="Proteomes" id="UP000077255"/>
    </source>
</evidence>
<gene>
    <name evidence="2" type="ORF">ATSB10_18810</name>
</gene>
<dbReference type="STRING" id="445710.ATSB10_18810"/>
<accession>A0A161J9G3</accession>
<feature type="compositionally biased region" description="Pro residues" evidence="1">
    <location>
        <begin position="1"/>
        <end position="18"/>
    </location>
</feature>
<dbReference type="AlphaFoldDB" id="A0A161J9G3"/>
<feature type="compositionally biased region" description="Basic and acidic residues" evidence="1">
    <location>
        <begin position="31"/>
        <end position="41"/>
    </location>
</feature>
<keyword evidence="3" id="KW-1185">Reference proteome</keyword>
<organism evidence="2 3">
    <name type="scientific">Dyella thiooxydans</name>
    <dbReference type="NCBI Taxonomy" id="445710"/>
    <lineage>
        <taxon>Bacteria</taxon>
        <taxon>Pseudomonadati</taxon>
        <taxon>Pseudomonadota</taxon>
        <taxon>Gammaproteobacteria</taxon>
        <taxon>Lysobacterales</taxon>
        <taxon>Rhodanobacteraceae</taxon>
        <taxon>Dyella</taxon>
    </lineage>
</organism>
<feature type="region of interest" description="Disordered" evidence="1">
    <location>
        <begin position="1"/>
        <end position="41"/>
    </location>
</feature>
<reference evidence="2 3" key="1">
    <citation type="submission" date="2016-02" db="EMBL/GenBank/DDBJ databases">
        <title>Complete genome sequencing and analysis of ATSB10, Dyella thiooxydans isolated from rhizosphere soil of sunflower (Helianthus annuus L.).</title>
        <authorList>
            <person name="Lee Y."/>
            <person name="Hwangbo K."/>
            <person name="Chung H."/>
            <person name="Yoo J."/>
            <person name="Kim K.Y."/>
            <person name="Sa T.M."/>
            <person name="Um Y."/>
            <person name="Madhaiyan M."/>
        </authorList>
    </citation>
    <scope>NUCLEOTIDE SEQUENCE [LARGE SCALE GENOMIC DNA]</scope>
    <source>
        <strain evidence="2 3">ATSB10</strain>
    </source>
</reference>
<dbReference type="KEGG" id="dtx:ATSB10_18810"/>
<dbReference type="OrthoDB" id="9886261at2"/>
<dbReference type="EMBL" id="CP014841">
    <property type="protein sequence ID" value="AND69335.1"/>
    <property type="molecule type" value="Genomic_DNA"/>
</dbReference>
<proteinExistence type="predicted"/>
<protein>
    <submittedName>
        <fullName evidence="2">Uncharacterized protein</fullName>
    </submittedName>
</protein>